<gene>
    <name evidence="2" type="ORF">EHS24_006093</name>
</gene>
<name>A0A427Y0D5_9TREE</name>
<accession>A0A427Y0D5</accession>
<dbReference type="GeneID" id="39590636"/>
<dbReference type="PANTHER" id="PTHR28674">
    <property type="entry name" value="SIMILAR TO DNA SEGMENT, CHR 10, WAYNE STATE UNIVERSITY 102,-EXPRESSED"/>
    <property type="match status" value="1"/>
</dbReference>
<dbReference type="STRING" id="105984.A0A427Y0D5"/>
<evidence type="ECO:0000313" key="2">
    <source>
        <dbReference type="EMBL" id="RSH84571.1"/>
    </source>
</evidence>
<dbReference type="Proteomes" id="UP000279236">
    <property type="component" value="Unassembled WGS sequence"/>
</dbReference>
<evidence type="ECO:0000256" key="1">
    <source>
        <dbReference type="SAM" id="MobiDB-lite"/>
    </source>
</evidence>
<dbReference type="EMBL" id="RSCE01000003">
    <property type="protein sequence ID" value="RSH84571.1"/>
    <property type="molecule type" value="Genomic_DNA"/>
</dbReference>
<reference evidence="2 3" key="1">
    <citation type="submission" date="2018-11" db="EMBL/GenBank/DDBJ databases">
        <title>Genome sequence of Apiotrichum porosum DSM 27194.</title>
        <authorList>
            <person name="Aliyu H."/>
            <person name="Gorte O."/>
            <person name="Ochsenreither K."/>
        </authorList>
    </citation>
    <scope>NUCLEOTIDE SEQUENCE [LARGE SCALE GENOMIC DNA]</scope>
    <source>
        <strain evidence="2 3">DSM 27194</strain>
    </source>
</reference>
<dbReference type="OrthoDB" id="1112980at2759"/>
<comment type="caution">
    <text evidence="2">The sequence shown here is derived from an EMBL/GenBank/DDBJ whole genome shotgun (WGS) entry which is preliminary data.</text>
</comment>
<dbReference type="PANTHER" id="PTHR28674:SF1">
    <property type="entry name" value="NOP PROTEIN CHAPERONE 1"/>
    <property type="match status" value="1"/>
</dbReference>
<evidence type="ECO:0000313" key="3">
    <source>
        <dbReference type="Proteomes" id="UP000279236"/>
    </source>
</evidence>
<organism evidence="2 3">
    <name type="scientific">Apiotrichum porosum</name>
    <dbReference type="NCBI Taxonomy" id="105984"/>
    <lineage>
        <taxon>Eukaryota</taxon>
        <taxon>Fungi</taxon>
        <taxon>Dikarya</taxon>
        <taxon>Basidiomycota</taxon>
        <taxon>Agaricomycotina</taxon>
        <taxon>Tremellomycetes</taxon>
        <taxon>Trichosporonales</taxon>
        <taxon>Trichosporonaceae</taxon>
        <taxon>Apiotrichum</taxon>
    </lineage>
</organism>
<sequence length="189" mass="19546">MPSPERLDVESDESREARLGNLFSSLSQATPAAPAVDAAFPLPPSRPCALPESDVLARARAFLPLMAASNADILARAASDPTSVSMENPSGAHVAMDVGLGVFDVQGQAPGAAQEEMGPLVERDAVVWAAAHESGSEEEEEEDEDEGEGEDADEAGQAGVLVREETGEDETMGSGSESETSSSDGSEDD</sequence>
<protein>
    <submittedName>
        <fullName evidence="2">Uncharacterized protein</fullName>
    </submittedName>
</protein>
<dbReference type="GO" id="GO:0000492">
    <property type="term" value="P:box C/D snoRNP assembly"/>
    <property type="evidence" value="ECO:0007669"/>
    <property type="project" value="InterPro"/>
</dbReference>
<feature type="compositionally biased region" description="Acidic residues" evidence="1">
    <location>
        <begin position="136"/>
        <end position="154"/>
    </location>
</feature>
<proteinExistence type="predicted"/>
<dbReference type="RefSeq" id="XP_028478019.1">
    <property type="nucleotide sequence ID" value="XM_028621567.1"/>
</dbReference>
<feature type="compositionally biased region" description="Low complexity" evidence="1">
    <location>
        <begin position="172"/>
        <end position="189"/>
    </location>
</feature>
<dbReference type="AlphaFoldDB" id="A0A427Y0D5"/>
<dbReference type="GO" id="GO:0062064">
    <property type="term" value="F:box C/D methylation guide snoRNP complex binding"/>
    <property type="evidence" value="ECO:0007669"/>
    <property type="project" value="TreeGrafter"/>
</dbReference>
<keyword evidence="3" id="KW-1185">Reference proteome</keyword>
<feature type="region of interest" description="Disordered" evidence="1">
    <location>
        <begin position="131"/>
        <end position="189"/>
    </location>
</feature>
<dbReference type="InterPro" id="IPR027921">
    <property type="entry name" value="NOPCHAP1"/>
</dbReference>